<dbReference type="EMBL" id="KQ964260">
    <property type="protein sequence ID" value="KXJ87982.1"/>
    <property type="molecule type" value="Genomic_DNA"/>
</dbReference>
<feature type="non-terminal residue" evidence="1">
    <location>
        <position position="169"/>
    </location>
</feature>
<sequence>MAARVLLSAASMWAVRPETLVLPARSFVTRVRNSALSDGISLLIVAHSLLTVCRNSTSIVLCRACWVSCSRFSLDWMSLLTKKYLTASRSLRLRPLEKPCRIFSSSFEIVATSRARARRFVSSGVLCGLCAFIDCSTSCDNLRSVVALASTLASGLCSSWICLSAAVTL</sequence>
<gene>
    <name evidence="1" type="ORF">Micbo1qcDRAFT_167092</name>
</gene>
<reference evidence="2" key="1">
    <citation type="submission" date="2016-02" db="EMBL/GenBank/DDBJ databases">
        <title>Draft genome sequence of Microdochium bolleyi, a fungal endophyte of beachgrass.</title>
        <authorList>
            <consortium name="DOE Joint Genome Institute"/>
            <person name="David A.S."/>
            <person name="May G."/>
            <person name="Haridas S."/>
            <person name="Lim J."/>
            <person name="Wang M."/>
            <person name="Labutti K."/>
            <person name="Lipzen A."/>
            <person name="Barry K."/>
            <person name="Grigoriev I.V."/>
        </authorList>
    </citation>
    <scope>NUCLEOTIDE SEQUENCE [LARGE SCALE GENOMIC DNA]</scope>
    <source>
        <strain evidence="2">J235TASD1</strain>
    </source>
</reference>
<name>A0A136ISP7_9PEZI</name>
<dbReference type="AlphaFoldDB" id="A0A136ISP7"/>
<accession>A0A136ISP7</accession>
<organism evidence="1 2">
    <name type="scientific">Microdochium bolleyi</name>
    <dbReference type="NCBI Taxonomy" id="196109"/>
    <lineage>
        <taxon>Eukaryota</taxon>
        <taxon>Fungi</taxon>
        <taxon>Dikarya</taxon>
        <taxon>Ascomycota</taxon>
        <taxon>Pezizomycotina</taxon>
        <taxon>Sordariomycetes</taxon>
        <taxon>Xylariomycetidae</taxon>
        <taxon>Xylariales</taxon>
        <taxon>Microdochiaceae</taxon>
        <taxon>Microdochium</taxon>
    </lineage>
</organism>
<dbReference type="Proteomes" id="UP000070501">
    <property type="component" value="Unassembled WGS sequence"/>
</dbReference>
<protein>
    <submittedName>
        <fullName evidence="1">Uncharacterized protein</fullName>
    </submittedName>
</protein>
<proteinExistence type="predicted"/>
<keyword evidence="2" id="KW-1185">Reference proteome</keyword>
<evidence type="ECO:0000313" key="1">
    <source>
        <dbReference type="EMBL" id="KXJ87982.1"/>
    </source>
</evidence>
<evidence type="ECO:0000313" key="2">
    <source>
        <dbReference type="Proteomes" id="UP000070501"/>
    </source>
</evidence>
<dbReference type="InParanoid" id="A0A136ISP7"/>